<feature type="non-terminal residue" evidence="9">
    <location>
        <position position="1"/>
    </location>
</feature>
<keyword evidence="5" id="KW-0813">Transport</keyword>
<gene>
    <name evidence="9" type="ORF">FSP39_001571</name>
</gene>
<evidence type="ECO:0000313" key="10">
    <source>
        <dbReference type="Proteomes" id="UP001186944"/>
    </source>
</evidence>
<dbReference type="PANTHER" id="PTHR18945">
    <property type="entry name" value="NEUROTRANSMITTER GATED ION CHANNEL"/>
    <property type="match status" value="1"/>
</dbReference>
<dbReference type="GO" id="GO:0004888">
    <property type="term" value="F:transmembrane signaling receptor activity"/>
    <property type="evidence" value="ECO:0007669"/>
    <property type="project" value="InterPro"/>
</dbReference>
<dbReference type="InterPro" id="IPR036734">
    <property type="entry name" value="Neur_chan_lig-bd_sf"/>
</dbReference>
<comment type="caution">
    <text evidence="9">The sequence shown here is derived from an EMBL/GenBank/DDBJ whole genome shotgun (WGS) entry which is preliminary data.</text>
</comment>
<reference evidence="9" key="1">
    <citation type="submission" date="2019-08" db="EMBL/GenBank/DDBJ databases">
        <title>The improved chromosome-level genome for the pearl oyster Pinctada fucata martensii using PacBio sequencing and Hi-C.</title>
        <authorList>
            <person name="Zheng Z."/>
        </authorList>
    </citation>
    <scope>NUCLEOTIDE SEQUENCE</scope>
    <source>
        <strain evidence="9">ZZ-2019</strain>
        <tissue evidence="9">Adductor muscle</tissue>
    </source>
</reference>
<evidence type="ECO:0000256" key="4">
    <source>
        <dbReference type="ARBA" id="ARBA00023136"/>
    </source>
</evidence>
<name>A0AA88XQ14_PINIB</name>
<keyword evidence="3 5" id="KW-1133">Transmembrane helix</keyword>
<dbReference type="GO" id="GO:0016020">
    <property type="term" value="C:membrane"/>
    <property type="evidence" value="ECO:0007669"/>
    <property type="project" value="UniProtKB-SubCell"/>
</dbReference>
<dbReference type="SUPFAM" id="SSF90112">
    <property type="entry name" value="Neurotransmitter-gated ion-channel transmembrane pore"/>
    <property type="match status" value="1"/>
</dbReference>
<dbReference type="SUPFAM" id="SSF63712">
    <property type="entry name" value="Nicotinic receptor ligand binding domain-like"/>
    <property type="match status" value="1"/>
</dbReference>
<evidence type="ECO:0000256" key="1">
    <source>
        <dbReference type="ARBA" id="ARBA00004141"/>
    </source>
</evidence>
<keyword evidence="5" id="KW-0406">Ion transport</keyword>
<dbReference type="InterPro" id="IPR036719">
    <property type="entry name" value="Neuro-gated_channel_TM_sf"/>
</dbReference>
<feature type="domain" description="Neurotransmitter-gated ion-channel transmembrane" evidence="8">
    <location>
        <begin position="131"/>
        <end position="340"/>
    </location>
</feature>
<evidence type="ECO:0000256" key="6">
    <source>
        <dbReference type="SAM" id="MobiDB-lite"/>
    </source>
</evidence>
<dbReference type="InterPro" id="IPR006201">
    <property type="entry name" value="Neur_channel"/>
</dbReference>
<evidence type="ECO:0000256" key="5">
    <source>
        <dbReference type="RuleBase" id="RU000687"/>
    </source>
</evidence>
<dbReference type="InterPro" id="IPR018000">
    <property type="entry name" value="Neurotransmitter_ion_chnl_CS"/>
</dbReference>
<feature type="transmembrane region" description="Helical" evidence="5">
    <location>
        <begin position="185"/>
        <end position="211"/>
    </location>
</feature>
<evidence type="ECO:0000256" key="2">
    <source>
        <dbReference type="ARBA" id="ARBA00022692"/>
    </source>
</evidence>
<dbReference type="AlphaFoldDB" id="A0AA88XQ14"/>
<feature type="transmembrane region" description="Helical" evidence="5">
    <location>
        <begin position="325"/>
        <end position="347"/>
    </location>
</feature>
<keyword evidence="2 5" id="KW-0812">Transmembrane</keyword>
<dbReference type="InterPro" id="IPR006202">
    <property type="entry name" value="Neur_chan_lig-bd"/>
</dbReference>
<comment type="subcellular location">
    <subcellularLocation>
        <location evidence="1">Membrane</location>
        <topology evidence="1">Multi-pass membrane protein</topology>
    </subcellularLocation>
</comment>
<dbReference type="Pfam" id="PF02931">
    <property type="entry name" value="Neur_chan_LBD"/>
    <property type="match status" value="1"/>
</dbReference>
<keyword evidence="4 5" id="KW-0472">Membrane</keyword>
<protein>
    <submittedName>
        <fullName evidence="9">Uncharacterized protein</fullName>
    </submittedName>
</protein>
<feature type="domain" description="Neurotransmitter-gated ion-channel ligand-binding" evidence="7">
    <location>
        <begin position="17"/>
        <end position="124"/>
    </location>
</feature>
<keyword evidence="5" id="KW-0407">Ion channel</keyword>
<dbReference type="PRINTS" id="PR00252">
    <property type="entry name" value="NRIONCHANNEL"/>
</dbReference>
<dbReference type="Proteomes" id="UP001186944">
    <property type="component" value="Unassembled WGS sequence"/>
</dbReference>
<evidence type="ECO:0000256" key="3">
    <source>
        <dbReference type="ARBA" id="ARBA00022989"/>
    </source>
</evidence>
<organism evidence="9 10">
    <name type="scientific">Pinctada imbricata</name>
    <name type="common">Atlantic pearl-oyster</name>
    <name type="synonym">Pinctada martensii</name>
    <dbReference type="NCBI Taxonomy" id="66713"/>
    <lineage>
        <taxon>Eukaryota</taxon>
        <taxon>Metazoa</taxon>
        <taxon>Spiralia</taxon>
        <taxon>Lophotrochozoa</taxon>
        <taxon>Mollusca</taxon>
        <taxon>Bivalvia</taxon>
        <taxon>Autobranchia</taxon>
        <taxon>Pteriomorphia</taxon>
        <taxon>Pterioida</taxon>
        <taxon>Pterioidea</taxon>
        <taxon>Pteriidae</taxon>
        <taxon>Pinctada</taxon>
    </lineage>
</organism>
<dbReference type="EMBL" id="VSWD01000012">
    <property type="protein sequence ID" value="KAK3085329.1"/>
    <property type="molecule type" value="Genomic_DNA"/>
</dbReference>
<feature type="region of interest" description="Disordered" evidence="6">
    <location>
        <begin position="244"/>
        <end position="264"/>
    </location>
</feature>
<dbReference type="PROSITE" id="PS00236">
    <property type="entry name" value="NEUROTR_ION_CHANNEL"/>
    <property type="match status" value="1"/>
</dbReference>
<dbReference type="GO" id="GO:0005230">
    <property type="term" value="F:extracellular ligand-gated monoatomic ion channel activity"/>
    <property type="evidence" value="ECO:0007669"/>
    <property type="project" value="InterPro"/>
</dbReference>
<dbReference type="InterPro" id="IPR038050">
    <property type="entry name" value="Neuro_actylchol_rec"/>
</dbReference>
<dbReference type="Gene3D" id="1.20.58.390">
    <property type="entry name" value="Neurotransmitter-gated ion-channel transmembrane domain"/>
    <property type="match status" value="1"/>
</dbReference>
<dbReference type="Pfam" id="PF02932">
    <property type="entry name" value="Neur_chan_memb"/>
    <property type="match status" value="1"/>
</dbReference>
<evidence type="ECO:0000259" key="7">
    <source>
        <dbReference type="Pfam" id="PF02931"/>
    </source>
</evidence>
<dbReference type="Gene3D" id="2.70.170.10">
    <property type="entry name" value="Neurotransmitter-gated ion-channel ligand-binding domain"/>
    <property type="match status" value="1"/>
</dbReference>
<comment type="similarity">
    <text evidence="5">Belongs to the ligand-gated ion channel (TC 1.A.9) family.</text>
</comment>
<dbReference type="CDD" id="cd19051">
    <property type="entry name" value="LGIC_TM_cation"/>
    <property type="match status" value="1"/>
</dbReference>
<proteinExistence type="inferred from homology"/>
<sequence length="348" mass="39780">LVSFVRAYGYRELGIDEMLINLDHNGQLIWEPGLITQTVCEVNIAKYPFDSQHCSIRVMSWMYTNKSMNVHVENTKIDTTNYYPNGEWDLAATFVRDYSPDDGSYNSGEILPGAEATIELRRRPVYYIISTILPISMLSLLNVLVFMLPTNTGEKMTLAVTVLLSFTVFMSVVNEVMPKTSNSISILAVYLTLLLTMSGLSVASTVLVLYFHHKVDSISPTPGARLRHDVHNSKLYRICRHNSCNSSGSSRRKPPNMTKNGVRPSSERLLQEYMEMEDTDSYGRSGEEDTPPCCLQLKWKYKEWRRRRRSYPPLGKEFAKKLDRVLFCIVTILTILSTVISMVLLIYW</sequence>
<feature type="transmembrane region" description="Helical" evidence="5">
    <location>
        <begin position="156"/>
        <end position="173"/>
    </location>
</feature>
<dbReference type="InterPro" id="IPR006029">
    <property type="entry name" value="Neurotrans-gated_channel_TM"/>
</dbReference>
<evidence type="ECO:0000259" key="8">
    <source>
        <dbReference type="Pfam" id="PF02932"/>
    </source>
</evidence>
<keyword evidence="10" id="KW-1185">Reference proteome</keyword>
<dbReference type="CDD" id="cd18989">
    <property type="entry name" value="LGIC_ECD_cation"/>
    <property type="match status" value="1"/>
</dbReference>
<feature type="transmembrane region" description="Helical" evidence="5">
    <location>
        <begin position="125"/>
        <end position="149"/>
    </location>
</feature>
<evidence type="ECO:0000313" key="9">
    <source>
        <dbReference type="EMBL" id="KAK3085329.1"/>
    </source>
</evidence>
<accession>A0AA88XQ14</accession>